<name>A0A1M4XW27_9BACL</name>
<dbReference type="InterPro" id="IPR058639">
    <property type="entry name" value="BSH_YknX-like"/>
</dbReference>
<dbReference type="Proteomes" id="UP000184476">
    <property type="component" value="Unassembled WGS sequence"/>
</dbReference>
<evidence type="ECO:0000256" key="4">
    <source>
        <dbReference type="SAM" id="Coils"/>
    </source>
</evidence>
<evidence type="ECO:0000259" key="7">
    <source>
        <dbReference type="Pfam" id="PF25989"/>
    </source>
</evidence>
<dbReference type="AlphaFoldDB" id="A0A1M4XW27"/>
<sequence>MNKKKKVWIGLGILAILGIVGYFWMYSTGTPEVKVGQLSSQLIQEKLTTTGTIATGGQQDVYLQADRGEMKKIWVDEGQKVVKGSKLVELTNPSANMEVSQAEIALKQAKIKWNNLQKQKKREGNKSSSLKDQIQLARLELEQARKQLRQAKLKKDQLIIKSKQDGIVAKVNENAVNGSNSPQPVVIVADINNTKIEAKVSEYDALKLKEDQQVVVTSDALPGKEWMGRVRKIGILPDSVGSQTTSEDSQEKQVDYPVEIGLDEKPPMKIGSRVIVEVILTSARLQAIPQAAVRQDGDQSYVFVVEKRSLVRKNIKVGKRSDQYVQIISGITTSDQVVFNPTSELTAGKEVIVND</sequence>
<dbReference type="GO" id="GO:0022857">
    <property type="term" value="F:transmembrane transporter activity"/>
    <property type="evidence" value="ECO:0007669"/>
    <property type="project" value="InterPro"/>
</dbReference>
<reference evidence="9 10" key="1">
    <citation type="submission" date="2016-11" db="EMBL/GenBank/DDBJ databases">
        <authorList>
            <person name="Jaros S."/>
            <person name="Januszkiewicz K."/>
            <person name="Wedrychowicz H."/>
        </authorList>
    </citation>
    <scope>NUCLEOTIDE SEQUENCE [LARGE SCALE GENOMIC DNA]</scope>
    <source>
        <strain evidence="9 10">DSM 44666</strain>
    </source>
</reference>
<keyword evidence="5" id="KW-0472">Membrane</keyword>
<dbReference type="Pfam" id="PF25984">
    <property type="entry name" value="BSH_YknX"/>
    <property type="match status" value="1"/>
</dbReference>
<dbReference type="Gene3D" id="2.40.30.170">
    <property type="match status" value="1"/>
</dbReference>
<dbReference type="InterPro" id="IPR050465">
    <property type="entry name" value="UPF0194_transport"/>
</dbReference>
<dbReference type="NCBIfam" id="TIGR01730">
    <property type="entry name" value="RND_mfp"/>
    <property type="match status" value="1"/>
</dbReference>
<keyword evidence="5" id="KW-0812">Transmembrane</keyword>
<evidence type="ECO:0000313" key="9">
    <source>
        <dbReference type="EMBL" id="SHE97701.1"/>
    </source>
</evidence>
<dbReference type="STRING" id="112248.SAMN05444392_105216"/>
<keyword evidence="5" id="KW-1133">Transmembrane helix</keyword>
<evidence type="ECO:0000256" key="5">
    <source>
        <dbReference type="SAM" id="Phobius"/>
    </source>
</evidence>
<dbReference type="EMBL" id="FQVL01000005">
    <property type="protein sequence ID" value="SHE97701.1"/>
    <property type="molecule type" value="Genomic_DNA"/>
</dbReference>
<gene>
    <name evidence="9" type="ORF">SAMN05444392_105216</name>
</gene>
<evidence type="ECO:0000256" key="2">
    <source>
        <dbReference type="ARBA" id="ARBA00009477"/>
    </source>
</evidence>
<evidence type="ECO:0000259" key="8">
    <source>
        <dbReference type="Pfam" id="PF25990"/>
    </source>
</evidence>
<feature type="transmembrane region" description="Helical" evidence="5">
    <location>
        <begin position="7"/>
        <end position="25"/>
    </location>
</feature>
<feature type="coiled-coil region" evidence="4">
    <location>
        <begin position="99"/>
        <end position="161"/>
    </location>
</feature>
<dbReference type="OrthoDB" id="85226at2"/>
<evidence type="ECO:0000256" key="3">
    <source>
        <dbReference type="ARBA" id="ARBA00023054"/>
    </source>
</evidence>
<dbReference type="InterPro" id="IPR058636">
    <property type="entry name" value="Beta-barrel_YknX"/>
</dbReference>
<dbReference type="Gene3D" id="2.40.420.20">
    <property type="match status" value="1"/>
</dbReference>
<comment type="similarity">
    <text evidence="2">Belongs to the membrane fusion protein (MFP) (TC 8.A.1) family.</text>
</comment>
<protein>
    <submittedName>
        <fullName evidence="9">HlyD family secretion protein</fullName>
    </submittedName>
</protein>
<dbReference type="RefSeq" id="WP_073154821.1">
    <property type="nucleotide sequence ID" value="NZ_FQVL01000005.1"/>
</dbReference>
<dbReference type="Pfam" id="PF25990">
    <property type="entry name" value="Beta-barrel_YknX"/>
    <property type="match status" value="1"/>
</dbReference>
<accession>A0A1M4XW27</accession>
<dbReference type="PANTHER" id="PTHR32347:SF14">
    <property type="entry name" value="EFFLUX SYSTEM COMPONENT YKNX-RELATED"/>
    <property type="match status" value="1"/>
</dbReference>
<comment type="subcellular location">
    <subcellularLocation>
        <location evidence="1">Cell envelope</location>
    </subcellularLocation>
</comment>
<keyword evidence="3 4" id="KW-0175">Coiled coil</keyword>
<feature type="domain" description="YknX-like barrel-sandwich hybrid" evidence="6">
    <location>
        <begin position="59"/>
        <end position="188"/>
    </location>
</feature>
<feature type="domain" description="YknX-like beta-barrel" evidence="8">
    <location>
        <begin position="195"/>
        <end position="278"/>
    </location>
</feature>
<proteinExistence type="inferred from homology"/>
<dbReference type="Pfam" id="PF25989">
    <property type="entry name" value="YknX_C"/>
    <property type="match status" value="1"/>
</dbReference>
<evidence type="ECO:0000313" key="10">
    <source>
        <dbReference type="Proteomes" id="UP000184476"/>
    </source>
</evidence>
<organism evidence="9 10">
    <name type="scientific">Seinonella peptonophila</name>
    <dbReference type="NCBI Taxonomy" id="112248"/>
    <lineage>
        <taxon>Bacteria</taxon>
        <taxon>Bacillati</taxon>
        <taxon>Bacillota</taxon>
        <taxon>Bacilli</taxon>
        <taxon>Bacillales</taxon>
        <taxon>Thermoactinomycetaceae</taxon>
        <taxon>Seinonella</taxon>
    </lineage>
</organism>
<dbReference type="SUPFAM" id="SSF111369">
    <property type="entry name" value="HlyD-like secretion proteins"/>
    <property type="match status" value="1"/>
</dbReference>
<evidence type="ECO:0000259" key="6">
    <source>
        <dbReference type="Pfam" id="PF25984"/>
    </source>
</evidence>
<dbReference type="GO" id="GO:0030313">
    <property type="term" value="C:cell envelope"/>
    <property type="evidence" value="ECO:0007669"/>
    <property type="project" value="UniProtKB-SubCell"/>
</dbReference>
<dbReference type="PANTHER" id="PTHR32347">
    <property type="entry name" value="EFFLUX SYSTEM COMPONENT YKNX-RELATED"/>
    <property type="match status" value="1"/>
</dbReference>
<dbReference type="InterPro" id="IPR006143">
    <property type="entry name" value="RND_pump_MFP"/>
</dbReference>
<keyword evidence="10" id="KW-1185">Reference proteome</keyword>
<feature type="domain" description="YknX-like C-terminal permuted SH3-like" evidence="7">
    <location>
        <begin position="287"/>
        <end position="353"/>
    </location>
</feature>
<dbReference type="GO" id="GO:0016020">
    <property type="term" value="C:membrane"/>
    <property type="evidence" value="ECO:0007669"/>
    <property type="project" value="InterPro"/>
</dbReference>
<dbReference type="InterPro" id="IPR058637">
    <property type="entry name" value="YknX-like_C"/>
</dbReference>
<evidence type="ECO:0000256" key="1">
    <source>
        <dbReference type="ARBA" id="ARBA00004196"/>
    </source>
</evidence>